<dbReference type="Proteomes" id="UP000464334">
    <property type="component" value="Chromosome"/>
</dbReference>
<dbReference type="GO" id="GO:0039693">
    <property type="term" value="P:viral DNA genome replication"/>
    <property type="evidence" value="ECO:0007669"/>
    <property type="project" value="UniProtKB-KW"/>
</dbReference>
<dbReference type="RefSeq" id="YP_010742775.1">
    <property type="nucleotide sequence ID" value="NC_073092.1"/>
</dbReference>
<evidence type="ECO:0000256" key="2">
    <source>
        <dbReference type="ARBA" id="ARBA00022801"/>
    </source>
</evidence>
<name>A0A679KEM3_9CAUD</name>
<sequence>MFKFDAAEFTEKRTGGPKGTPYHKLVKPAIELKAFEEFTPDELIALPTNHPMLFDVESYGNYWCVGFLDPISKKVVHFEISPDGRFNTGVLQWMMEKFCCIGFNSRKYDIPIIFAALKGFDAELLFLVTQKLMEKGENNKPLYKAKDVAKMFGFGIDWDRFNHIDLIEVAPLSGGLKLYGARLQADRLQDLPYPVGANLSRQEALEVKHYNVNDLHLTRILWEELAGELKLREELGEQYKLDLRSKSDAQIAEAVVCQELKRITGSYPKDNTDEIYSVKYKAPGWVGFVSKELRDVVDSIESAEFMLDANGSPVWPKGLGELVKDKNGKEVWQLSVKIGSSTYKLGMGGLHSSESCVKHVASEDLLLIDRDVASFYPRIILNEKLFPKHLGRAFLEVYDYLVTKRLQAKAVGNKKIANSLKIVINGLFGKLGNRHSKVYSPELLLKVTITGQLALLMLIEMIEHHGIPVVSGNTDGIIIKCPANRYNELNDVVALWERITNFETEETQYHSTYSRDVNNYLAFKLKFDKEAKRFIPGEIDFDPKGKTFADRMGCKVKGAYAEVGSALNSVLSKNAENLICTDAVIKMIVDGVPLHETIQACKDIRRFTTIRQVNGGAQKNGVYVGKVVRWYYAADSHGPIEYIGKGSKVGKSDGAKPLQDLPPSFPQDIDYDKYVQLGQKILSDIGFTPKAQPTLFA</sequence>
<dbReference type="KEGG" id="vg:79707315"/>
<dbReference type="GeneID" id="79707315"/>
<dbReference type="InterPro" id="IPR023211">
    <property type="entry name" value="DNA_pol_palm_dom_sf"/>
</dbReference>
<evidence type="ECO:0000313" key="4">
    <source>
        <dbReference type="EMBL" id="CAA2409786.1"/>
    </source>
</evidence>
<evidence type="ECO:0000313" key="5">
    <source>
        <dbReference type="Proteomes" id="UP000464334"/>
    </source>
</evidence>
<dbReference type="GO" id="GO:0003676">
    <property type="term" value="F:nucleic acid binding"/>
    <property type="evidence" value="ECO:0007669"/>
    <property type="project" value="InterPro"/>
</dbReference>
<proteinExistence type="predicted"/>
<dbReference type="Gene3D" id="3.90.1600.10">
    <property type="entry name" value="Palm domain of DNA polymerase"/>
    <property type="match status" value="1"/>
</dbReference>
<dbReference type="GO" id="GO:0004518">
    <property type="term" value="F:nuclease activity"/>
    <property type="evidence" value="ECO:0007669"/>
    <property type="project" value="UniProtKB-KW"/>
</dbReference>
<accession>A0A679KEM3</accession>
<protein>
    <submittedName>
        <fullName evidence="4">Phage DNA polymerase B region</fullName>
    </submittedName>
</protein>
<evidence type="ECO:0000256" key="1">
    <source>
        <dbReference type="ARBA" id="ARBA00022722"/>
    </source>
</evidence>
<keyword evidence="1" id="KW-0540">Nuclease</keyword>
<organism evidence="4 5">
    <name type="scientific">Xanthomonas phage Suba</name>
    <dbReference type="NCBI Taxonomy" id="2674975"/>
    <lineage>
        <taxon>Viruses</taxon>
        <taxon>Duplodnaviria</taxon>
        <taxon>Heunggongvirae</taxon>
        <taxon>Uroviricota</taxon>
        <taxon>Caudoviricetes</taxon>
        <taxon>Stanbaylleyvirinae</taxon>
        <taxon>Subavirus</taxon>
        <taxon>Subavirus suba</taxon>
    </lineage>
</organism>
<keyword evidence="3" id="KW-0235">DNA replication</keyword>
<dbReference type="EMBL" id="LR743530">
    <property type="protein sequence ID" value="CAA2409786.1"/>
    <property type="molecule type" value="Genomic_DNA"/>
</dbReference>
<dbReference type="InterPro" id="IPR043502">
    <property type="entry name" value="DNA/RNA_pol_sf"/>
</dbReference>
<dbReference type="GO" id="GO:0016787">
    <property type="term" value="F:hydrolase activity"/>
    <property type="evidence" value="ECO:0007669"/>
    <property type="project" value="UniProtKB-KW"/>
</dbReference>
<dbReference type="SUPFAM" id="SSF56672">
    <property type="entry name" value="DNA/RNA polymerases"/>
    <property type="match status" value="1"/>
</dbReference>
<evidence type="ECO:0000256" key="3">
    <source>
        <dbReference type="ARBA" id="ARBA00023109"/>
    </source>
</evidence>
<keyword evidence="3" id="KW-1194">Viral DNA replication</keyword>
<dbReference type="InterPro" id="IPR036397">
    <property type="entry name" value="RNaseH_sf"/>
</dbReference>
<reference evidence="4 5" key="1">
    <citation type="submission" date="2019-12" db="EMBL/GenBank/DDBJ databases">
        <authorList>
            <person name="Ansaldi M."/>
            <person name="Clavijo F."/>
        </authorList>
    </citation>
    <scope>NUCLEOTIDE SEQUENCE [LARGE SCALE GENOMIC DNA]</scope>
</reference>
<keyword evidence="5" id="KW-1185">Reference proteome</keyword>
<keyword evidence="2" id="KW-0378">Hydrolase</keyword>
<dbReference type="Gene3D" id="3.30.420.10">
    <property type="entry name" value="Ribonuclease H-like superfamily/Ribonuclease H"/>
    <property type="match status" value="1"/>
</dbReference>